<sequence>MSEKEKKIREVLNDNEKKISRKLKKSEKEKKRKVVKLISKKSIEKKKEIVTDGNNTNISLHDKPSIIEKIDKEKNDIVGKSNDNIFKVPQLIPRPTNILMRSRTSTISKQKSNSINMMEIAAKAAMARQQRANRNSISKCDERINQYINENRGNSVSNMVNDINKMTSTSNSGNLEEGNN</sequence>
<protein>
    <submittedName>
        <fullName evidence="2">Uncharacterized protein</fullName>
    </submittedName>
</protein>
<name>A0A0N4Z3Y9_PARTI</name>
<reference evidence="2" key="1">
    <citation type="submission" date="2017-02" db="UniProtKB">
        <authorList>
            <consortium name="WormBaseParasite"/>
        </authorList>
    </citation>
    <scope>IDENTIFICATION</scope>
</reference>
<accession>A0A0N4Z3Y9</accession>
<proteinExistence type="predicted"/>
<dbReference type="WBParaSite" id="PTRK_0000170100.1">
    <property type="protein sequence ID" value="PTRK_0000170100.1"/>
    <property type="gene ID" value="PTRK_0000170100"/>
</dbReference>
<organism evidence="1 2">
    <name type="scientific">Parastrongyloides trichosuri</name>
    <name type="common">Possum-specific nematode worm</name>
    <dbReference type="NCBI Taxonomy" id="131310"/>
    <lineage>
        <taxon>Eukaryota</taxon>
        <taxon>Metazoa</taxon>
        <taxon>Ecdysozoa</taxon>
        <taxon>Nematoda</taxon>
        <taxon>Chromadorea</taxon>
        <taxon>Rhabditida</taxon>
        <taxon>Tylenchina</taxon>
        <taxon>Panagrolaimomorpha</taxon>
        <taxon>Strongyloidoidea</taxon>
        <taxon>Strongyloididae</taxon>
        <taxon>Parastrongyloides</taxon>
    </lineage>
</organism>
<evidence type="ECO:0000313" key="1">
    <source>
        <dbReference type="Proteomes" id="UP000038045"/>
    </source>
</evidence>
<evidence type="ECO:0000313" key="2">
    <source>
        <dbReference type="WBParaSite" id="PTRK_0000170100.1"/>
    </source>
</evidence>
<dbReference type="AlphaFoldDB" id="A0A0N4Z3Y9"/>
<keyword evidence="1" id="KW-1185">Reference proteome</keyword>
<dbReference type="Proteomes" id="UP000038045">
    <property type="component" value="Unplaced"/>
</dbReference>